<dbReference type="Gene3D" id="3.30.450.20">
    <property type="entry name" value="PAS domain"/>
    <property type="match status" value="2"/>
</dbReference>
<dbReference type="OrthoDB" id="3782725at2"/>
<keyword evidence="4" id="KW-0808">Transferase</keyword>
<comment type="catalytic activity">
    <reaction evidence="1">
        <text>ATP + protein L-histidine = ADP + protein N-phospho-L-histidine.</text>
        <dbReference type="EC" id="2.7.13.3"/>
    </reaction>
</comment>
<evidence type="ECO:0000256" key="2">
    <source>
        <dbReference type="ARBA" id="ARBA00012438"/>
    </source>
</evidence>
<dbReference type="SUPFAM" id="SSF55785">
    <property type="entry name" value="PYP-like sensor domain (PAS domain)"/>
    <property type="match status" value="2"/>
</dbReference>
<dbReference type="InterPro" id="IPR000700">
    <property type="entry name" value="PAS-assoc_C"/>
</dbReference>
<keyword evidence="8" id="KW-1185">Reference proteome</keyword>
<keyword evidence="5 7" id="KW-0418">Kinase</keyword>
<evidence type="ECO:0000256" key="1">
    <source>
        <dbReference type="ARBA" id="ARBA00000085"/>
    </source>
</evidence>
<proteinExistence type="predicted"/>
<feature type="domain" description="PAC" evidence="6">
    <location>
        <begin position="90"/>
        <end position="142"/>
    </location>
</feature>
<dbReference type="CDD" id="cd00130">
    <property type="entry name" value="PAS"/>
    <property type="match status" value="1"/>
</dbReference>
<dbReference type="PANTHER" id="PTHR43304">
    <property type="entry name" value="PHYTOCHROME-LIKE PROTEIN CPH1"/>
    <property type="match status" value="1"/>
</dbReference>
<protein>
    <recommendedName>
        <fullName evidence="2">histidine kinase</fullName>
        <ecNumber evidence="2">2.7.13.3</ecNumber>
    </recommendedName>
</protein>
<evidence type="ECO:0000256" key="5">
    <source>
        <dbReference type="ARBA" id="ARBA00022777"/>
    </source>
</evidence>
<gene>
    <name evidence="7" type="ORF">VQ02_25170</name>
</gene>
<evidence type="ECO:0000259" key="6">
    <source>
        <dbReference type="PROSITE" id="PS50113"/>
    </source>
</evidence>
<dbReference type="SUPFAM" id="SSF47413">
    <property type="entry name" value="lambda repressor-like DNA-binding domains"/>
    <property type="match status" value="1"/>
</dbReference>
<dbReference type="GO" id="GO:0004673">
    <property type="term" value="F:protein histidine kinase activity"/>
    <property type="evidence" value="ECO:0007669"/>
    <property type="project" value="UniProtKB-EC"/>
</dbReference>
<dbReference type="GO" id="GO:0003677">
    <property type="term" value="F:DNA binding"/>
    <property type="evidence" value="ECO:0007669"/>
    <property type="project" value="InterPro"/>
</dbReference>
<evidence type="ECO:0000256" key="4">
    <source>
        <dbReference type="ARBA" id="ARBA00022679"/>
    </source>
</evidence>
<dbReference type="InterPro" id="IPR010982">
    <property type="entry name" value="Lambda_DNA-bd_dom_sf"/>
</dbReference>
<dbReference type="Gene3D" id="2.10.70.100">
    <property type="match status" value="1"/>
</dbReference>
<name>A0A0J6SDQ9_9HYPH</name>
<reference evidence="7 8" key="1">
    <citation type="submission" date="2015-03" db="EMBL/GenBank/DDBJ databases">
        <title>Genome sequencing of Methylobacterium variabile DSM 16961.</title>
        <authorList>
            <person name="Chaudhry V."/>
            <person name="Patil P.B."/>
        </authorList>
    </citation>
    <scope>NUCLEOTIDE SEQUENCE [LARGE SCALE GENOMIC DNA]</scope>
    <source>
        <strain evidence="7 8">DSM 16961</strain>
    </source>
</reference>
<organism evidence="7 8">
    <name type="scientific">Methylobacterium variabile</name>
    <dbReference type="NCBI Taxonomy" id="298794"/>
    <lineage>
        <taxon>Bacteria</taxon>
        <taxon>Pseudomonadati</taxon>
        <taxon>Pseudomonadota</taxon>
        <taxon>Alphaproteobacteria</taxon>
        <taxon>Hyphomicrobiales</taxon>
        <taxon>Methylobacteriaceae</taxon>
        <taxon>Methylobacterium</taxon>
    </lineage>
</organism>
<dbReference type="PATRIC" id="fig|298794.3.peg.2614"/>
<evidence type="ECO:0000313" key="7">
    <source>
        <dbReference type="EMBL" id="KMO31847.1"/>
    </source>
</evidence>
<sequence>MLTSVPQVADRLVFSSREFLRLLEVHELTGSWGWTFATDEHIWSPGLFRLLGLEPGVIRPSYARFLALVHPEDRPAVETAAQVMQDGVMRDRTVRVIRPDGSLRVLSCRGEIYHDPDGRPRAAAGTVLDVTDRERLATVQAHERRRRRALFEQTQSWTHASLYAQAQRVGSQELLILTGVTQEAFRQDCTLVVASDDRNRTRDHVQAMMQAGRPFVTDKQLILAEGGHAWFRFVYAPVRDDRDAVVTWATMASRVGGAPAAPVDEGVRQGLESGVSGRHVCAARALLGWSMQDLATFSGVSLSSIRRLEDDGGGLTARTRGTIVATLREAGIGFTLTDGNAIAVYRK</sequence>
<dbReference type="CDD" id="cd00093">
    <property type="entry name" value="HTH_XRE"/>
    <property type="match status" value="1"/>
</dbReference>
<dbReference type="Pfam" id="PF08447">
    <property type="entry name" value="PAS_3"/>
    <property type="match status" value="1"/>
</dbReference>
<dbReference type="NCBIfam" id="TIGR00229">
    <property type="entry name" value="sensory_box"/>
    <property type="match status" value="1"/>
</dbReference>
<dbReference type="PROSITE" id="PS50113">
    <property type="entry name" value="PAC"/>
    <property type="match status" value="1"/>
</dbReference>
<dbReference type="InterPro" id="IPR001387">
    <property type="entry name" value="Cro/C1-type_HTH"/>
</dbReference>
<dbReference type="Gene3D" id="1.10.260.40">
    <property type="entry name" value="lambda repressor-like DNA-binding domains"/>
    <property type="match status" value="1"/>
</dbReference>
<dbReference type="EMBL" id="LABY01000186">
    <property type="protein sequence ID" value="KMO31847.1"/>
    <property type="molecule type" value="Genomic_DNA"/>
</dbReference>
<dbReference type="InterPro" id="IPR000014">
    <property type="entry name" value="PAS"/>
</dbReference>
<evidence type="ECO:0000256" key="3">
    <source>
        <dbReference type="ARBA" id="ARBA00022553"/>
    </source>
</evidence>
<dbReference type="InterPro" id="IPR013655">
    <property type="entry name" value="PAS_fold_3"/>
</dbReference>
<accession>A0A0J6SDQ9</accession>
<keyword evidence="3" id="KW-0597">Phosphoprotein</keyword>
<dbReference type="EC" id="2.7.13.3" evidence="2"/>
<dbReference type="PANTHER" id="PTHR43304:SF1">
    <property type="entry name" value="PAC DOMAIN-CONTAINING PROTEIN"/>
    <property type="match status" value="1"/>
</dbReference>
<comment type="caution">
    <text evidence="7">The sequence shown here is derived from an EMBL/GenBank/DDBJ whole genome shotgun (WGS) entry which is preliminary data.</text>
</comment>
<dbReference type="RefSeq" id="WP_048446973.1">
    <property type="nucleotide sequence ID" value="NZ_LABY01000186.1"/>
</dbReference>
<dbReference type="AlphaFoldDB" id="A0A0J6SDQ9"/>
<evidence type="ECO:0000313" key="8">
    <source>
        <dbReference type="Proteomes" id="UP000035955"/>
    </source>
</evidence>
<dbReference type="InterPro" id="IPR035965">
    <property type="entry name" value="PAS-like_dom_sf"/>
</dbReference>
<dbReference type="Proteomes" id="UP000035955">
    <property type="component" value="Unassembled WGS sequence"/>
</dbReference>
<dbReference type="InterPro" id="IPR052162">
    <property type="entry name" value="Sensor_kinase/Photoreceptor"/>
</dbReference>